<keyword evidence="5" id="KW-0175">Coiled coil</keyword>
<feature type="domain" description="Plus3" evidence="7">
    <location>
        <begin position="258"/>
        <end position="405"/>
    </location>
</feature>
<comment type="subcellular location">
    <subcellularLocation>
        <location evidence="1">Nucleus</location>
    </subcellularLocation>
</comment>
<evidence type="ECO:0000313" key="8">
    <source>
        <dbReference type="EMBL" id="KAK9809057.1"/>
    </source>
</evidence>
<dbReference type="Gene3D" id="3.90.70.200">
    <property type="entry name" value="Plus-3 domain"/>
    <property type="match status" value="1"/>
</dbReference>
<dbReference type="EMBL" id="JALJOR010000011">
    <property type="protein sequence ID" value="KAK9809057.1"/>
    <property type="molecule type" value="Genomic_DNA"/>
</dbReference>
<feature type="region of interest" description="Disordered" evidence="6">
    <location>
        <begin position="109"/>
        <end position="257"/>
    </location>
</feature>
<comment type="caution">
    <text evidence="8">The sequence shown here is derived from an EMBL/GenBank/DDBJ whole genome shotgun (WGS) entry which is preliminary data.</text>
</comment>
<dbReference type="GO" id="GO:1990269">
    <property type="term" value="F:RNA polymerase II C-terminal domain phosphoserine binding"/>
    <property type="evidence" value="ECO:0007669"/>
    <property type="project" value="TreeGrafter"/>
</dbReference>
<keyword evidence="9" id="KW-1185">Reference proteome</keyword>
<proteinExistence type="predicted"/>
<sequence>MDDDLDLEEELLQVAGRSRQTGNKRSRSRRAPSDSEDEAALDSGDDSQEQPGRKKQATVPLKKRAAASREDEAGSDDGSEAFDDGYGSDLMGDAADRQRLMAMNELEREMILADRAEARDRERERRRNAKLIQARQTEPEQLPPDQMRSSTRSKKPDTAKKSAMAELVAAKQARDRKTRTAQKKQKGRRARDDEDAWSEEESFSESEDEEDVAVPPPPPSDEADEEAAARSSDEDDRQRSRFEADADRFQDEEEEFEEATFDEVRTIQVKRYKLEKWVNEPYFERTMPGCMVRVAVPVSGAHGQSSYVLAEVREVVHREPGQYRDLGRAAVSPYPFGEGGARTHKWLVVRRGYNERTMPMSLVSNSNVMEEEFEQWCKQCMREKRRQLTRIDVDKVKQALKTAESYVYTAEDVARMLNEKRAKGAGPRNVAAEKANLQRLRDYAQENNNEEELERIEQQLAELEVRIGEERNASRRGGMSDVNKRNARVNFQNALNNISARAETEKVSASGIDLFSRRKTRSSIYWRTKKDAEGEPQSAADLARQAVEDAQANGEEVSNADLVAAGLPAMGAATATRNDAGEIDLDIDLSVLDAVPRASMLAKQLLGPRWQLSATRFSTVVDLSKKKTLTLTDYKRRQGIA</sequence>
<evidence type="ECO:0000256" key="5">
    <source>
        <dbReference type="SAM" id="Coils"/>
    </source>
</evidence>
<evidence type="ECO:0000256" key="1">
    <source>
        <dbReference type="ARBA" id="ARBA00004123"/>
    </source>
</evidence>
<dbReference type="Pfam" id="PF03126">
    <property type="entry name" value="Plus-3"/>
    <property type="match status" value="1"/>
</dbReference>
<feature type="coiled-coil region" evidence="5">
    <location>
        <begin position="430"/>
        <end position="473"/>
    </location>
</feature>
<feature type="compositionally biased region" description="Acidic residues" evidence="6">
    <location>
        <begin position="193"/>
        <end position="212"/>
    </location>
</feature>
<dbReference type="PROSITE" id="PS51360">
    <property type="entry name" value="PLUS3"/>
    <property type="match status" value="1"/>
</dbReference>
<feature type="compositionally biased region" description="Basic residues" evidence="6">
    <location>
        <begin position="53"/>
        <end position="66"/>
    </location>
</feature>
<dbReference type="PANTHER" id="PTHR13115">
    <property type="entry name" value="RNA POLYMERASE-ASSOCIATED PROTEIN RTF1 HOMOLOG"/>
    <property type="match status" value="1"/>
</dbReference>
<dbReference type="PANTHER" id="PTHR13115:SF8">
    <property type="entry name" value="RNA POLYMERASE-ASSOCIATED PROTEIN RTF1 HOMOLOG"/>
    <property type="match status" value="1"/>
</dbReference>
<keyword evidence="2" id="KW-0805">Transcription regulation</keyword>
<evidence type="ECO:0000259" key="7">
    <source>
        <dbReference type="PROSITE" id="PS51360"/>
    </source>
</evidence>
<feature type="compositionally biased region" description="Basic residues" evidence="6">
    <location>
        <begin position="174"/>
        <end position="189"/>
    </location>
</feature>
<organism evidence="8 9">
    <name type="scientific">[Myrmecia] bisecta</name>
    <dbReference type="NCBI Taxonomy" id="41462"/>
    <lineage>
        <taxon>Eukaryota</taxon>
        <taxon>Viridiplantae</taxon>
        <taxon>Chlorophyta</taxon>
        <taxon>core chlorophytes</taxon>
        <taxon>Trebouxiophyceae</taxon>
        <taxon>Trebouxiales</taxon>
        <taxon>Trebouxiaceae</taxon>
        <taxon>Myrmecia</taxon>
    </lineage>
</organism>
<dbReference type="Proteomes" id="UP001489004">
    <property type="component" value="Unassembled WGS sequence"/>
</dbReference>
<protein>
    <recommendedName>
        <fullName evidence="7">Plus3 domain-containing protein</fullName>
    </recommendedName>
</protein>
<evidence type="ECO:0000256" key="6">
    <source>
        <dbReference type="SAM" id="MobiDB-lite"/>
    </source>
</evidence>
<feature type="compositionally biased region" description="Basic and acidic residues" evidence="6">
    <location>
        <begin position="227"/>
        <end position="249"/>
    </location>
</feature>
<dbReference type="SUPFAM" id="SSF159042">
    <property type="entry name" value="Plus3-like"/>
    <property type="match status" value="1"/>
</dbReference>
<dbReference type="SMART" id="SM00719">
    <property type="entry name" value="Plus3"/>
    <property type="match status" value="1"/>
</dbReference>
<dbReference type="GO" id="GO:0003677">
    <property type="term" value="F:DNA binding"/>
    <property type="evidence" value="ECO:0007669"/>
    <property type="project" value="InterPro"/>
</dbReference>
<feature type="compositionally biased region" description="Acidic residues" evidence="6">
    <location>
        <begin position="1"/>
        <end position="11"/>
    </location>
</feature>
<evidence type="ECO:0000313" key="9">
    <source>
        <dbReference type="Proteomes" id="UP001489004"/>
    </source>
</evidence>
<accession>A0AAW1PJM4</accession>
<reference evidence="8 9" key="1">
    <citation type="journal article" date="2024" name="Nat. Commun.">
        <title>Phylogenomics reveals the evolutionary origins of lichenization in chlorophyte algae.</title>
        <authorList>
            <person name="Puginier C."/>
            <person name="Libourel C."/>
            <person name="Otte J."/>
            <person name="Skaloud P."/>
            <person name="Haon M."/>
            <person name="Grisel S."/>
            <person name="Petersen M."/>
            <person name="Berrin J.G."/>
            <person name="Delaux P.M."/>
            <person name="Dal Grande F."/>
            <person name="Keller J."/>
        </authorList>
    </citation>
    <scope>NUCLEOTIDE SEQUENCE [LARGE SCALE GENOMIC DNA]</scope>
    <source>
        <strain evidence="8 9">SAG 2043</strain>
    </source>
</reference>
<gene>
    <name evidence="8" type="ORF">WJX72_008658</name>
</gene>
<dbReference type="InterPro" id="IPR004343">
    <property type="entry name" value="Plus-3_dom"/>
</dbReference>
<evidence type="ECO:0000256" key="3">
    <source>
        <dbReference type="ARBA" id="ARBA00023163"/>
    </source>
</evidence>
<feature type="compositionally biased region" description="Basic and acidic residues" evidence="6">
    <location>
        <begin position="109"/>
        <end position="125"/>
    </location>
</feature>
<dbReference type="GO" id="GO:0016593">
    <property type="term" value="C:Cdc73/Paf1 complex"/>
    <property type="evidence" value="ECO:0007669"/>
    <property type="project" value="TreeGrafter"/>
</dbReference>
<name>A0AAW1PJM4_9CHLO</name>
<keyword evidence="4" id="KW-0539">Nucleus</keyword>
<feature type="compositionally biased region" description="Acidic residues" evidence="6">
    <location>
        <begin position="34"/>
        <end position="48"/>
    </location>
</feature>
<evidence type="ECO:0000256" key="2">
    <source>
        <dbReference type="ARBA" id="ARBA00023015"/>
    </source>
</evidence>
<keyword evidence="3" id="KW-0804">Transcription</keyword>
<dbReference type="AlphaFoldDB" id="A0AAW1PJM4"/>
<feature type="compositionally biased region" description="Acidic residues" evidence="6">
    <location>
        <begin position="73"/>
        <end position="83"/>
    </location>
</feature>
<dbReference type="InterPro" id="IPR036128">
    <property type="entry name" value="Plus3-like_sf"/>
</dbReference>
<feature type="region of interest" description="Disordered" evidence="6">
    <location>
        <begin position="1"/>
        <end position="93"/>
    </location>
</feature>
<evidence type="ECO:0000256" key="4">
    <source>
        <dbReference type="ARBA" id="ARBA00023242"/>
    </source>
</evidence>